<accession>A0A154PIW6</accession>
<dbReference type="Proteomes" id="UP000076502">
    <property type="component" value="Unassembled WGS sequence"/>
</dbReference>
<gene>
    <name evidence="1" type="ORF">WN55_02511</name>
</gene>
<dbReference type="EMBL" id="KQ434902">
    <property type="protein sequence ID" value="KZC11150.1"/>
    <property type="molecule type" value="Genomic_DNA"/>
</dbReference>
<reference evidence="1 2" key="1">
    <citation type="submission" date="2015-07" db="EMBL/GenBank/DDBJ databases">
        <title>The genome of Dufourea novaeangliae.</title>
        <authorList>
            <person name="Pan H."/>
            <person name="Kapheim K."/>
        </authorList>
    </citation>
    <scope>NUCLEOTIDE SEQUENCE [LARGE SCALE GENOMIC DNA]</scope>
    <source>
        <strain evidence="1">0120121106</strain>
        <tissue evidence="1">Whole body</tissue>
    </source>
</reference>
<proteinExistence type="predicted"/>
<protein>
    <submittedName>
        <fullName evidence="1">Uncharacterized protein</fullName>
    </submittedName>
</protein>
<dbReference type="AlphaFoldDB" id="A0A154PIW6"/>
<evidence type="ECO:0000313" key="1">
    <source>
        <dbReference type="EMBL" id="KZC11150.1"/>
    </source>
</evidence>
<keyword evidence="2" id="KW-1185">Reference proteome</keyword>
<name>A0A154PIW6_DUFNO</name>
<sequence>MGFATVANVLTKGVRSVDDDDDDYLLHPSSMDKVSGICTKDVVELVDDDDDVCHFHESIVSTVWFEASRIKIEVSMINTKGMIKPVEDDDDYLFHPTIVDRVWFEASRTGTTGVQPVEEDDIHGGIGLIELSRCVHAFCTF</sequence>
<organism evidence="1 2">
    <name type="scientific">Dufourea novaeangliae</name>
    <name type="common">Sweat bee</name>
    <dbReference type="NCBI Taxonomy" id="178035"/>
    <lineage>
        <taxon>Eukaryota</taxon>
        <taxon>Metazoa</taxon>
        <taxon>Ecdysozoa</taxon>
        <taxon>Arthropoda</taxon>
        <taxon>Hexapoda</taxon>
        <taxon>Insecta</taxon>
        <taxon>Pterygota</taxon>
        <taxon>Neoptera</taxon>
        <taxon>Endopterygota</taxon>
        <taxon>Hymenoptera</taxon>
        <taxon>Apocrita</taxon>
        <taxon>Aculeata</taxon>
        <taxon>Apoidea</taxon>
        <taxon>Anthophila</taxon>
        <taxon>Halictidae</taxon>
        <taxon>Rophitinae</taxon>
        <taxon>Dufourea</taxon>
    </lineage>
</organism>
<evidence type="ECO:0000313" key="2">
    <source>
        <dbReference type="Proteomes" id="UP000076502"/>
    </source>
</evidence>